<dbReference type="InterPro" id="IPR013424">
    <property type="entry name" value="Ice-binding_C"/>
</dbReference>
<dbReference type="Pfam" id="PF07589">
    <property type="entry name" value="PEP-CTERM"/>
    <property type="match status" value="1"/>
</dbReference>
<comment type="caution">
    <text evidence="3">The sequence shown here is derived from an EMBL/GenBank/DDBJ whole genome shotgun (WGS) entry which is preliminary data.</text>
</comment>
<evidence type="ECO:0000313" key="4">
    <source>
        <dbReference type="Proteomes" id="UP000317894"/>
    </source>
</evidence>
<reference evidence="3 4" key="1">
    <citation type="submission" date="2019-07" db="EMBL/GenBank/DDBJ databases">
        <title>Novel species isolated from glacier.</title>
        <authorList>
            <person name="Liu Q."/>
            <person name="Xin Y.-H."/>
        </authorList>
    </citation>
    <scope>NUCLEOTIDE SEQUENCE [LARGE SCALE GENOMIC DNA]</scope>
    <source>
        <strain evidence="3 4">LB1R16</strain>
    </source>
</reference>
<evidence type="ECO:0000256" key="1">
    <source>
        <dbReference type="SAM" id="SignalP"/>
    </source>
</evidence>
<dbReference type="Proteomes" id="UP000317894">
    <property type="component" value="Unassembled WGS sequence"/>
</dbReference>
<dbReference type="AlphaFoldDB" id="A0A552UJM5"/>
<feature type="signal peptide" evidence="1">
    <location>
        <begin position="1"/>
        <end position="17"/>
    </location>
</feature>
<keyword evidence="4" id="KW-1185">Reference proteome</keyword>
<keyword evidence="1" id="KW-0732">Signal</keyword>
<protein>
    <submittedName>
        <fullName evidence="3">PEP-CTERM sorting domain-containing protein</fullName>
    </submittedName>
</protein>
<sequence length="229" mass="24173">MPILTLLSFALAAPATATVTTAETLVYVQTAIESEFLPGYGVDSARTLVNGDTAVRAESSADINSGLYAGYYGDGFGYALANSFFKVLVDGAPGSLWHVAVGFAAQSSRDRNATSSLFYQLEHFNAADELLSRRSFYTALCSGCANEEYFETSDLWQLDATAGDQLVLQYQAVVGQATSGGGFGYANNYISSSLSVTAASVPEPATWAMLIAGFGMAGAAMRRRRNVPA</sequence>
<dbReference type="EMBL" id="VJWA01000001">
    <property type="protein sequence ID" value="TRW18394.1"/>
    <property type="molecule type" value="Genomic_DNA"/>
</dbReference>
<feature type="chain" id="PRO_5022188721" evidence="1">
    <location>
        <begin position="18"/>
        <end position="229"/>
    </location>
</feature>
<organism evidence="3 4">
    <name type="scientific">Glacieibacterium frigidum</name>
    <dbReference type="NCBI Taxonomy" id="2593303"/>
    <lineage>
        <taxon>Bacteria</taxon>
        <taxon>Pseudomonadati</taxon>
        <taxon>Pseudomonadota</taxon>
        <taxon>Alphaproteobacteria</taxon>
        <taxon>Sphingomonadales</taxon>
        <taxon>Sphingosinicellaceae</taxon>
        <taxon>Glacieibacterium</taxon>
    </lineage>
</organism>
<evidence type="ECO:0000313" key="3">
    <source>
        <dbReference type="EMBL" id="TRW18394.1"/>
    </source>
</evidence>
<accession>A0A552UJM5</accession>
<feature type="domain" description="Ice-binding protein C-terminal" evidence="2">
    <location>
        <begin position="200"/>
        <end position="224"/>
    </location>
</feature>
<dbReference type="NCBIfam" id="TIGR02595">
    <property type="entry name" value="PEP_CTERM"/>
    <property type="match status" value="1"/>
</dbReference>
<proteinExistence type="predicted"/>
<gene>
    <name evidence="3" type="ORF">FMM06_04520</name>
</gene>
<name>A0A552UJM5_9SPHN</name>
<evidence type="ECO:0000259" key="2">
    <source>
        <dbReference type="Pfam" id="PF07589"/>
    </source>
</evidence>
<dbReference type="NCBIfam" id="NF035944">
    <property type="entry name" value="PEPxxWA-CTERM"/>
    <property type="match status" value="1"/>
</dbReference>